<dbReference type="PRINTS" id="PR00039">
    <property type="entry name" value="HTHLYSR"/>
</dbReference>
<proteinExistence type="inferred from homology"/>
<evidence type="ECO:0000259" key="5">
    <source>
        <dbReference type="PROSITE" id="PS50931"/>
    </source>
</evidence>
<keyword evidence="4" id="KW-0804">Transcription</keyword>
<keyword evidence="2" id="KW-0805">Transcription regulation</keyword>
<dbReference type="InterPro" id="IPR036388">
    <property type="entry name" value="WH-like_DNA-bd_sf"/>
</dbReference>
<evidence type="ECO:0000256" key="3">
    <source>
        <dbReference type="ARBA" id="ARBA00023125"/>
    </source>
</evidence>
<dbReference type="InterPro" id="IPR036390">
    <property type="entry name" value="WH_DNA-bd_sf"/>
</dbReference>
<keyword evidence="7" id="KW-1185">Reference proteome</keyword>
<protein>
    <submittedName>
        <fullName evidence="6">LysR substrate-binding domain-containing protein</fullName>
    </submittedName>
</protein>
<evidence type="ECO:0000313" key="7">
    <source>
        <dbReference type="Proteomes" id="UP001069802"/>
    </source>
</evidence>
<dbReference type="Gene3D" id="3.40.190.290">
    <property type="match status" value="1"/>
</dbReference>
<sequence>MRHSQLRAFDAVAREGSFSRAAQLLKLTPPAVTIQVRSLEETYGLTLFHRSGGQALLTEDGQQLFNKTRQFFLEEEKIQEHLSASSALERGHLKIAADGPHVALPLIAAFRERYPGVTLSVSLGNAESVRQDILAQRGDVGITANCAGDDRLILDNLSLQSMVALVPAEHSLAKSKRIGLAELMAEQLILRERGSNTRRVLDLAVKQQGLAYEEMLELGSREAVREAVAVGLGIGFLFEHEVWGDNRTHALLIDELRDSNRDMVICLKSQIKRRSVEAFVSLARETAGAS</sequence>
<reference evidence="6" key="1">
    <citation type="submission" date="2022-12" db="EMBL/GenBank/DDBJ databases">
        <title>Bacterial isolates from different developmental stages of Nematostella vectensis.</title>
        <authorList>
            <person name="Fraune S."/>
        </authorList>
    </citation>
    <scope>NUCLEOTIDE SEQUENCE</scope>
    <source>
        <strain evidence="6">G21630-S1</strain>
    </source>
</reference>
<dbReference type="Pfam" id="PF03466">
    <property type="entry name" value="LysR_substrate"/>
    <property type="match status" value="1"/>
</dbReference>
<dbReference type="EMBL" id="JAPWGY010000003">
    <property type="protein sequence ID" value="MCZ4281373.1"/>
    <property type="molecule type" value="Genomic_DNA"/>
</dbReference>
<evidence type="ECO:0000256" key="4">
    <source>
        <dbReference type="ARBA" id="ARBA00023163"/>
    </source>
</evidence>
<dbReference type="RefSeq" id="WP_269423530.1">
    <property type="nucleotide sequence ID" value="NZ_JAPWGY010000003.1"/>
</dbReference>
<keyword evidence="3" id="KW-0238">DNA-binding</keyword>
<dbReference type="PROSITE" id="PS50931">
    <property type="entry name" value="HTH_LYSR"/>
    <property type="match status" value="1"/>
</dbReference>
<gene>
    <name evidence="6" type="ORF">O4H49_11330</name>
</gene>
<dbReference type="InterPro" id="IPR000847">
    <property type="entry name" value="LysR_HTH_N"/>
</dbReference>
<dbReference type="Proteomes" id="UP001069802">
    <property type="component" value="Unassembled WGS sequence"/>
</dbReference>
<dbReference type="PANTHER" id="PTHR30126">
    <property type="entry name" value="HTH-TYPE TRANSCRIPTIONAL REGULATOR"/>
    <property type="match status" value="1"/>
</dbReference>
<dbReference type="Pfam" id="PF00126">
    <property type="entry name" value="HTH_1"/>
    <property type="match status" value="1"/>
</dbReference>
<evidence type="ECO:0000256" key="2">
    <source>
        <dbReference type="ARBA" id="ARBA00023015"/>
    </source>
</evidence>
<evidence type="ECO:0000313" key="6">
    <source>
        <dbReference type="EMBL" id="MCZ4281373.1"/>
    </source>
</evidence>
<dbReference type="SUPFAM" id="SSF46785">
    <property type="entry name" value="Winged helix' DNA-binding domain"/>
    <property type="match status" value="1"/>
</dbReference>
<organism evidence="6 7">
    <name type="scientific">Kiloniella laminariae</name>
    <dbReference type="NCBI Taxonomy" id="454162"/>
    <lineage>
        <taxon>Bacteria</taxon>
        <taxon>Pseudomonadati</taxon>
        <taxon>Pseudomonadota</taxon>
        <taxon>Alphaproteobacteria</taxon>
        <taxon>Rhodospirillales</taxon>
        <taxon>Kiloniellaceae</taxon>
        <taxon>Kiloniella</taxon>
    </lineage>
</organism>
<comment type="caution">
    <text evidence="6">The sequence shown here is derived from an EMBL/GenBank/DDBJ whole genome shotgun (WGS) entry which is preliminary data.</text>
</comment>
<feature type="domain" description="HTH lysR-type" evidence="5">
    <location>
        <begin position="1"/>
        <end position="58"/>
    </location>
</feature>
<dbReference type="SUPFAM" id="SSF53850">
    <property type="entry name" value="Periplasmic binding protein-like II"/>
    <property type="match status" value="1"/>
</dbReference>
<evidence type="ECO:0000256" key="1">
    <source>
        <dbReference type="ARBA" id="ARBA00009437"/>
    </source>
</evidence>
<comment type="similarity">
    <text evidence="1">Belongs to the LysR transcriptional regulatory family.</text>
</comment>
<dbReference type="InterPro" id="IPR005119">
    <property type="entry name" value="LysR_subst-bd"/>
</dbReference>
<dbReference type="PANTHER" id="PTHR30126:SF94">
    <property type="entry name" value="LYSR FAMILY TRANSCRIPTIONAL REGULATOR"/>
    <property type="match status" value="1"/>
</dbReference>
<accession>A0ABT4LJU1</accession>
<name>A0ABT4LJU1_9PROT</name>
<dbReference type="Gene3D" id="1.10.10.10">
    <property type="entry name" value="Winged helix-like DNA-binding domain superfamily/Winged helix DNA-binding domain"/>
    <property type="match status" value="1"/>
</dbReference>